<evidence type="ECO:0000256" key="1">
    <source>
        <dbReference type="ARBA" id="ARBA00011028"/>
    </source>
</evidence>
<dbReference type="STRING" id="1555112.LIP_0682"/>
<dbReference type="RefSeq" id="WP_068134240.1">
    <property type="nucleotide sequence ID" value="NZ_AP014924.1"/>
</dbReference>
<reference evidence="7" key="2">
    <citation type="journal article" date="2016" name="Int. J. Syst. Evol. Microbiol.">
        <title>Complete genome sequence and cell structure of Limnochorda pilosa, a Gram-negative spore-former within the phylum Firmicutes.</title>
        <authorList>
            <person name="Watanabe M."/>
            <person name="Kojima H."/>
            <person name="Fukui M."/>
        </authorList>
    </citation>
    <scope>NUCLEOTIDE SEQUENCE [LARGE SCALE GENOMIC DNA]</scope>
    <source>
        <strain evidence="7">HC45</strain>
    </source>
</reference>
<dbReference type="AlphaFoldDB" id="A0A0K2SI68"/>
<evidence type="ECO:0000256" key="5">
    <source>
        <dbReference type="SAM" id="MobiDB-lite"/>
    </source>
</evidence>
<dbReference type="InterPro" id="IPR006127">
    <property type="entry name" value="ZnuA-like"/>
</dbReference>
<reference evidence="7" key="1">
    <citation type="submission" date="2015-07" db="EMBL/GenBank/DDBJ databases">
        <title>Complete genome sequence and phylogenetic analysis of Limnochorda pilosa.</title>
        <authorList>
            <person name="Watanabe M."/>
            <person name="Kojima H."/>
            <person name="Fukui M."/>
        </authorList>
    </citation>
    <scope>NUCLEOTIDE SEQUENCE [LARGE SCALE GENOMIC DNA]</scope>
    <source>
        <strain evidence="7">HC45</strain>
    </source>
</reference>
<dbReference type="InterPro" id="IPR006129">
    <property type="entry name" value="AdhesinB"/>
</dbReference>
<dbReference type="InterPro" id="IPR050492">
    <property type="entry name" value="Bact_metal-bind_prot9"/>
</dbReference>
<evidence type="ECO:0000313" key="7">
    <source>
        <dbReference type="Proteomes" id="UP000065807"/>
    </source>
</evidence>
<name>A0A0K2SI68_LIMPI</name>
<dbReference type="PRINTS" id="PR00691">
    <property type="entry name" value="ADHESINB"/>
</dbReference>
<dbReference type="GO" id="GO:0007155">
    <property type="term" value="P:cell adhesion"/>
    <property type="evidence" value="ECO:0007669"/>
    <property type="project" value="InterPro"/>
</dbReference>
<dbReference type="Proteomes" id="UP000065807">
    <property type="component" value="Chromosome"/>
</dbReference>
<keyword evidence="7" id="KW-1185">Reference proteome</keyword>
<dbReference type="Gene3D" id="3.40.50.1980">
    <property type="entry name" value="Nitrogenase molybdenum iron protein domain"/>
    <property type="match status" value="2"/>
</dbReference>
<evidence type="ECO:0000256" key="3">
    <source>
        <dbReference type="ARBA" id="ARBA00022729"/>
    </source>
</evidence>
<dbReference type="EMBL" id="AP014924">
    <property type="protein sequence ID" value="BAS26539.1"/>
    <property type="molecule type" value="Genomic_DNA"/>
</dbReference>
<keyword evidence="2 4" id="KW-0813">Transport</keyword>
<dbReference type="SUPFAM" id="SSF53807">
    <property type="entry name" value="Helical backbone' metal receptor"/>
    <property type="match status" value="1"/>
</dbReference>
<evidence type="ECO:0000256" key="4">
    <source>
        <dbReference type="RuleBase" id="RU003512"/>
    </source>
</evidence>
<protein>
    <submittedName>
        <fullName evidence="6">Periplasmic solute binding protein</fullName>
    </submittedName>
</protein>
<dbReference type="PANTHER" id="PTHR42953:SF3">
    <property type="entry name" value="HIGH-AFFINITY ZINC UPTAKE SYSTEM PROTEIN ZNUA"/>
    <property type="match status" value="1"/>
</dbReference>
<evidence type="ECO:0000256" key="2">
    <source>
        <dbReference type="ARBA" id="ARBA00022448"/>
    </source>
</evidence>
<keyword evidence="3" id="KW-0732">Signal</keyword>
<accession>A0A0K2SI68</accession>
<dbReference type="PRINTS" id="PR00690">
    <property type="entry name" value="ADHESNFAMILY"/>
</dbReference>
<dbReference type="KEGG" id="lpil:LIP_0682"/>
<gene>
    <name evidence="6" type="ORF">LIP_0682</name>
</gene>
<proteinExistence type="inferred from homology"/>
<dbReference type="InterPro" id="IPR006128">
    <property type="entry name" value="Lipoprotein_PsaA-like"/>
</dbReference>
<feature type="compositionally biased region" description="Basic and acidic residues" evidence="5">
    <location>
        <begin position="162"/>
        <end position="178"/>
    </location>
</feature>
<feature type="region of interest" description="Disordered" evidence="5">
    <location>
        <begin position="149"/>
        <end position="178"/>
    </location>
</feature>
<dbReference type="GO" id="GO:0046872">
    <property type="term" value="F:metal ion binding"/>
    <property type="evidence" value="ECO:0007669"/>
    <property type="project" value="InterPro"/>
</dbReference>
<dbReference type="Pfam" id="PF01297">
    <property type="entry name" value="ZnuA"/>
    <property type="match status" value="1"/>
</dbReference>
<sequence>MRLVRALGPPRREARLRGRGWVPGAVALAAALVLGGLLAGGPTPASAGPVLQVVTTLPPIADLVARVGGERVEVSSLLPPGASPHAYEPRPLDVRRLSRADLVMLVGAGLDEWMEPLLETAGGAPYLALAETTRLLPASEEVRVLASNAGDGHAIGDGNATEDGRAQEAEPGHEHDTGLWDPHVWLDPIRARDDLAPAVARALAEVDPAGREAYERNLAALQAELTHLDQDLRTLLAPYEGTRFVAVHSAWRYFAERYGLQQVASIQEFPGREPGPAWMAGVITLAREQGVRLVVAEAQFDPRLAEQLARETGAKVIRLDPLGGAGVAGMESYDALMRANAGRIAEALGANGAEGAPGGS</sequence>
<organism evidence="6 7">
    <name type="scientific">Limnochorda pilosa</name>
    <dbReference type="NCBI Taxonomy" id="1555112"/>
    <lineage>
        <taxon>Bacteria</taxon>
        <taxon>Bacillati</taxon>
        <taxon>Bacillota</taxon>
        <taxon>Limnochordia</taxon>
        <taxon>Limnochordales</taxon>
        <taxon>Limnochordaceae</taxon>
        <taxon>Limnochorda</taxon>
    </lineage>
</organism>
<dbReference type="OrthoDB" id="9810636at2"/>
<dbReference type="PANTHER" id="PTHR42953">
    <property type="entry name" value="HIGH-AFFINITY ZINC UPTAKE SYSTEM PROTEIN ZNUA-RELATED"/>
    <property type="match status" value="1"/>
</dbReference>
<comment type="similarity">
    <text evidence="1 4">Belongs to the bacterial solute-binding protein 9 family.</text>
</comment>
<dbReference type="GO" id="GO:0030001">
    <property type="term" value="P:metal ion transport"/>
    <property type="evidence" value="ECO:0007669"/>
    <property type="project" value="InterPro"/>
</dbReference>
<evidence type="ECO:0000313" key="6">
    <source>
        <dbReference type="EMBL" id="BAS26539.1"/>
    </source>
</evidence>